<proteinExistence type="predicted"/>
<evidence type="ECO:0000313" key="2">
    <source>
        <dbReference type="EMBL" id="KAG9989643.1"/>
    </source>
</evidence>
<feature type="compositionally biased region" description="Basic and acidic residues" evidence="1">
    <location>
        <begin position="341"/>
        <end position="350"/>
    </location>
</feature>
<evidence type="ECO:0000256" key="1">
    <source>
        <dbReference type="SAM" id="MobiDB-lite"/>
    </source>
</evidence>
<evidence type="ECO:0000313" key="3">
    <source>
        <dbReference type="Proteomes" id="UP000729357"/>
    </source>
</evidence>
<dbReference type="AlphaFoldDB" id="A0A9P8G5F4"/>
<keyword evidence="3" id="KW-1185">Reference proteome</keyword>
<name>A0A9P8G5F4_AURME</name>
<gene>
    <name evidence="2" type="ORF">KCU98_g1723</name>
</gene>
<sequence>MNKLLEAVIASIFGTDRTFELSGSGMLALLRLCKNHIAAHHLRTLIIVHSGQRHAFEDCEVLEGALQQLGPFRRLESIGVRHAPTNANCFEPDIELAHDRIKAFLEKVLLKFALKSGLPINNVVFEIDLQSDILTGGYRRRSWYPPSSVQHVFVTEFAAIRATMNALDTMSFPGAGRTLRFVEEGHEGTRKSARMTYSPQDRSFYGFQLLSDDWKVVRKWLTTPTILKTVTLLDCEVEYTTVSDLMITPALESVSIKYALLFRDSSTRLRWRDGRIDCPHQRNNWVDVFDDLDERCPILSHCLLGRLRYNKDRMCRGPTWEANNHEDVGQLLYDLSWGNRSRPDFKKENAPDAGSRKPRKKAPRTKKIRFTHKKKKSSVATSSAQHTS</sequence>
<feature type="non-terminal residue" evidence="2">
    <location>
        <position position="388"/>
    </location>
</feature>
<feature type="compositionally biased region" description="Basic residues" evidence="1">
    <location>
        <begin position="356"/>
        <end position="377"/>
    </location>
</feature>
<dbReference type="Proteomes" id="UP000729357">
    <property type="component" value="Unassembled WGS sequence"/>
</dbReference>
<reference evidence="2" key="2">
    <citation type="submission" date="2021-08" db="EMBL/GenBank/DDBJ databases">
        <authorList>
            <person name="Gostincar C."/>
            <person name="Sun X."/>
            <person name="Song Z."/>
            <person name="Gunde-Cimerman N."/>
        </authorList>
    </citation>
    <scope>NUCLEOTIDE SEQUENCE</scope>
    <source>
        <strain evidence="2">EXF-9298</strain>
    </source>
</reference>
<feature type="compositionally biased region" description="Low complexity" evidence="1">
    <location>
        <begin position="378"/>
        <end position="388"/>
    </location>
</feature>
<protein>
    <submittedName>
        <fullName evidence="2">Uncharacterized protein</fullName>
    </submittedName>
</protein>
<organism evidence="2 3">
    <name type="scientific">Aureobasidium melanogenum</name>
    <name type="common">Aureobasidium pullulans var. melanogenum</name>
    <dbReference type="NCBI Taxonomy" id="46634"/>
    <lineage>
        <taxon>Eukaryota</taxon>
        <taxon>Fungi</taxon>
        <taxon>Dikarya</taxon>
        <taxon>Ascomycota</taxon>
        <taxon>Pezizomycotina</taxon>
        <taxon>Dothideomycetes</taxon>
        <taxon>Dothideomycetidae</taxon>
        <taxon>Dothideales</taxon>
        <taxon>Saccotheciaceae</taxon>
        <taxon>Aureobasidium</taxon>
    </lineage>
</organism>
<dbReference type="EMBL" id="JAHFXS010000070">
    <property type="protein sequence ID" value="KAG9989643.1"/>
    <property type="molecule type" value="Genomic_DNA"/>
</dbReference>
<comment type="caution">
    <text evidence="2">The sequence shown here is derived from an EMBL/GenBank/DDBJ whole genome shotgun (WGS) entry which is preliminary data.</text>
</comment>
<accession>A0A9P8G5F4</accession>
<feature type="region of interest" description="Disordered" evidence="1">
    <location>
        <begin position="341"/>
        <end position="388"/>
    </location>
</feature>
<reference evidence="2" key="1">
    <citation type="journal article" date="2021" name="J Fungi (Basel)">
        <title>Virulence traits and population genomics of the black yeast Aureobasidium melanogenum.</title>
        <authorList>
            <person name="Cernosa A."/>
            <person name="Sun X."/>
            <person name="Gostincar C."/>
            <person name="Fang C."/>
            <person name="Gunde-Cimerman N."/>
            <person name="Song Z."/>
        </authorList>
    </citation>
    <scope>NUCLEOTIDE SEQUENCE</scope>
    <source>
        <strain evidence="2">EXF-9298</strain>
    </source>
</reference>